<gene>
    <name evidence="2" type="ORF">FA045_17250</name>
</gene>
<dbReference type="AlphaFoldDB" id="A0A4V5NZH7"/>
<evidence type="ECO:0000256" key="1">
    <source>
        <dbReference type="SAM" id="Phobius"/>
    </source>
</evidence>
<dbReference type="RefSeq" id="WP_136878332.1">
    <property type="nucleotide sequence ID" value="NZ_SWBO01000014.1"/>
</dbReference>
<dbReference type="EMBL" id="SWBO01000014">
    <property type="protein sequence ID" value="TKB97133.1"/>
    <property type="molecule type" value="Genomic_DNA"/>
</dbReference>
<accession>A0A4V5NZH7</accession>
<evidence type="ECO:0008006" key="4">
    <source>
        <dbReference type="Google" id="ProtNLM"/>
    </source>
</evidence>
<organism evidence="2 3">
    <name type="scientific">Pedobacter cryotolerans</name>
    <dbReference type="NCBI Taxonomy" id="2571270"/>
    <lineage>
        <taxon>Bacteria</taxon>
        <taxon>Pseudomonadati</taxon>
        <taxon>Bacteroidota</taxon>
        <taxon>Sphingobacteriia</taxon>
        <taxon>Sphingobacteriales</taxon>
        <taxon>Sphingobacteriaceae</taxon>
        <taxon>Pedobacter</taxon>
    </lineage>
</organism>
<keyword evidence="1" id="KW-0472">Membrane</keyword>
<feature type="transmembrane region" description="Helical" evidence="1">
    <location>
        <begin position="13"/>
        <end position="34"/>
    </location>
</feature>
<reference evidence="2 3" key="1">
    <citation type="submission" date="2019-04" db="EMBL/GenBank/DDBJ databases">
        <title>Pedobacter sp. AR-2-6 sp. nov., isolated from Arctic soil.</title>
        <authorList>
            <person name="Dahal R.H."/>
            <person name="Kim D.-U."/>
        </authorList>
    </citation>
    <scope>NUCLEOTIDE SEQUENCE [LARGE SCALE GENOMIC DNA]</scope>
    <source>
        <strain evidence="2 3">AR-2-6</strain>
    </source>
</reference>
<dbReference type="Proteomes" id="UP000310477">
    <property type="component" value="Unassembled WGS sequence"/>
</dbReference>
<proteinExistence type="predicted"/>
<keyword evidence="1" id="KW-1133">Transmembrane helix</keyword>
<sequence>MFKQIKDLAGGEFYLITSLIIFMVFFLIIGLYLYKLSRSHISVMRNLPFEDNQSNGYEED</sequence>
<evidence type="ECO:0000313" key="2">
    <source>
        <dbReference type="EMBL" id="TKB97133.1"/>
    </source>
</evidence>
<name>A0A4V5NZH7_9SPHI</name>
<protein>
    <recommendedName>
        <fullName evidence="4">CcoQ/FixQ family Cbb3-type cytochrome c oxidase assembly chaperone</fullName>
    </recommendedName>
</protein>
<dbReference type="OrthoDB" id="1495084at2"/>
<keyword evidence="1" id="KW-0812">Transmembrane</keyword>
<comment type="caution">
    <text evidence="2">The sequence shown here is derived from an EMBL/GenBank/DDBJ whole genome shotgun (WGS) entry which is preliminary data.</text>
</comment>
<keyword evidence="3" id="KW-1185">Reference proteome</keyword>
<evidence type="ECO:0000313" key="3">
    <source>
        <dbReference type="Proteomes" id="UP000310477"/>
    </source>
</evidence>